<dbReference type="AlphaFoldDB" id="A0A134CEF7"/>
<dbReference type="EMBL" id="LSDT01000046">
    <property type="protein sequence ID" value="KXB90569.1"/>
    <property type="molecule type" value="Genomic_DNA"/>
</dbReference>
<dbReference type="Pfam" id="PF21221">
    <property type="entry name" value="B_lactamase-like_C"/>
    <property type="match status" value="1"/>
</dbReference>
<dbReference type="InterPro" id="IPR036866">
    <property type="entry name" value="RibonucZ/Hydroxyglut_hydro"/>
</dbReference>
<comment type="caution">
    <text evidence="2">The sequence shown here is derived from an EMBL/GenBank/DDBJ whole genome shotgun (WGS) entry which is preliminary data.</text>
</comment>
<dbReference type="SMART" id="SM00849">
    <property type="entry name" value="Lactamase_B"/>
    <property type="match status" value="1"/>
</dbReference>
<dbReference type="PANTHER" id="PTHR23131:SF4">
    <property type="entry name" value="METALLO-BETA-LACTAMASE SUPERFAMILY POTEIN"/>
    <property type="match status" value="1"/>
</dbReference>
<sequence>MIEKMCDFPEIYRVEVTLPNNPLKYLNSYMIKGKQRHLVIDTGFNLPECQRDLCQGMHEVGIELERTDLFLTHLHADHTGLVHLFSQAKCPIYMHGDDFDFLVQAQIGTMWKKAENHFMEEGMPEEDIKVQFSNYARAYSPKVDFLAHCVGNGQMLLLADEWFQVIHTPGHTKGQCCLYLPKQEILFTSDHILFDITPNIQQWANMKDALGKYRQSLDLIKDLPVSLALPGHRQWRRSIKERVTALQLHHDKRLEEVYQIIKMQGEITAFDIAGSMHWSMRGMTWDVFPPTQKWFAMGEALAHIEYLCYRGIIKREEDKGIYYYHL</sequence>
<gene>
    <name evidence="2" type="ORF">HMPREF3182_01324</name>
</gene>
<evidence type="ECO:0000313" key="3">
    <source>
        <dbReference type="Proteomes" id="UP000070160"/>
    </source>
</evidence>
<dbReference type="PATRIC" id="fig|1588748.3.peg.1280"/>
<evidence type="ECO:0000259" key="1">
    <source>
        <dbReference type="SMART" id="SM00849"/>
    </source>
</evidence>
<accession>A0A134CEF7</accession>
<dbReference type="Gene3D" id="1.10.10.10">
    <property type="entry name" value="Winged helix-like DNA-binding domain superfamily/Winged helix DNA-binding domain"/>
    <property type="match status" value="1"/>
</dbReference>
<dbReference type="Proteomes" id="UP000070160">
    <property type="component" value="Unassembled WGS sequence"/>
</dbReference>
<dbReference type="STRING" id="1588748.HMPREF3182_01324"/>
<dbReference type="InterPro" id="IPR050662">
    <property type="entry name" value="Sec-metab_biosynth-thioest"/>
</dbReference>
<dbReference type="Pfam" id="PF00753">
    <property type="entry name" value="Lactamase_B"/>
    <property type="match status" value="1"/>
</dbReference>
<dbReference type="InterPro" id="IPR001279">
    <property type="entry name" value="Metallo-B-lactamas"/>
</dbReference>
<dbReference type="SUPFAM" id="SSF56281">
    <property type="entry name" value="Metallo-hydrolase/oxidoreductase"/>
    <property type="match status" value="1"/>
</dbReference>
<reference evidence="3" key="1">
    <citation type="submission" date="2016-01" db="EMBL/GenBank/DDBJ databases">
        <authorList>
            <person name="Mitreva M."/>
            <person name="Pepin K.H."/>
            <person name="Mihindukulasuriya K.A."/>
            <person name="Fulton R."/>
            <person name="Fronick C."/>
            <person name="O'Laughlin M."/>
            <person name="Miner T."/>
            <person name="Herter B."/>
            <person name="Rosa B.A."/>
            <person name="Cordes M."/>
            <person name="Tomlinson C."/>
            <person name="Wollam A."/>
            <person name="Palsikar V.B."/>
            <person name="Mardis E.R."/>
            <person name="Wilson R.K."/>
        </authorList>
    </citation>
    <scope>NUCLEOTIDE SEQUENCE [LARGE SCALE GENOMIC DNA]</scope>
    <source>
        <strain evidence="3">KA00182</strain>
    </source>
</reference>
<dbReference type="RefSeq" id="WP_062486270.1">
    <property type="nucleotide sequence ID" value="NZ_KQ960953.1"/>
</dbReference>
<dbReference type="InterPro" id="IPR036388">
    <property type="entry name" value="WH-like_DNA-bd_sf"/>
</dbReference>
<evidence type="ECO:0000313" key="2">
    <source>
        <dbReference type="EMBL" id="KXB90569.1"/>
    </source>
</evidence>
<dbReference type="PANTHER" id="PTHR23131">
    <property type="entry name" value="ENDORIBONUCLEASE LACTB2"/>
    <property type="match status" value="1"/>
</dbReference>
<dbReference type="InterPro" id="IPR048933">
    <property type="entry name" value="B_lactamase-like_C"/>
</dbReference>
<protein>
    <submittedName>
        <fullName evidence="2">Metallo-beta-lactamase domain protein</fullName>
    </submittedName>
</protein>
<keyword evidence="3" id="KW-1185">Reference proteome</keyword>
<organism evidence="2 3">
    <name type="scientific">Megasphaera hutchinsoni</name>
    <dbReference type="NCBI Taxonomy" id="1588748"/>
    <lineage>
        <taxon>Bacteria</taxon>
        <taxon>Bacillati</taxon>
        <taxon>Bacillota</taxon>
        <taxon>Negativicutes</taxon>
        <taxon>Veillonellales</taxon>
        <taxon>Veillonellaceae</taxon>
        <taxon>Megasphaera</taxon>
    </lineage>
</organism>
<dbReference type="Gene3D" id="3.60.15.10">
    <property type="entry name" value="Ribonuclease Z/Hydroxyacylglutathione hydrolase-like"/>
    <property type="match status" value="1"/>
</dbReference>
<feature type="domain" description="Metallo-beta-lactamase" evidence="1">
    <location>
        <begin position="25"/>
        <end position="232"/>
    </location>
</feature>
<name>A0A134CEF7_9FIRM</name>
<proteinExistence type="predicted"/>